<keyword evidence="3 4" id="KW-0732">Signal</keyword>
<evidence type="ECO:0000256" key="3">
    <source>
        <dbReference type="ARBA" id="ARBA00022729"/>
    </source>
</evidence>
<accession>A0A564SJF1</accession>
<keyword evidence="6" id="KW-1185">Reference proteome</keyword>
<keyword evidence="2" id="KW-0813">Transport</keyword>
<organism evidence="5 6">
    <name type="scientific">Blautia obeum</name>
    <dbReference type="NCBI Taxonomy" id="40520"/>
    <lineage>
        <taxon>Bacteria</taxon>
        <taxon>Bacillati</taxon>
        <taxon>Bacillota</taxon>
        <taxon>Clostridia</taxon>
        <taxon>Lachnospirales</taxon>
        <taxon>Lachnospiraceae</taxon>
        <taxon>Blautia</taxon>
    </lineage>
</organism>
<dbReference type="SUPFAM" id="SSF53850">
    <property type="entry name" value="Periplasmic binding protein-like II"/>
    <property type="match status" value="1"/>
</dbReference>
<dbReference type="RefSeq" id="WP_186290910.1">
    <property type="nucleotide sequence ID" value="NZ_CABHNB010000009.1"/>
</dbReference>
<reference evidence="5 6" key="1">
    <citation type="submission" date="2019-07" db="EMBL/GenBank/DDBJ databases">
        <authorList>
            <person name="Hibberd C M."/>
            <person name="Gehrig L. J."/>
            <person name="Chang H.-W."/>
            <person name="Venkatesh S."/>
        </authorList>
    </citation>
    <scope>NUCLEOTIDE SEQUENCE [LARGE SCALE GENOMIC DNA]</scope>
    <source>
        <strain evidence="5">Ruminococcus_obeum_SSTS_Bg7063</strain>
    </source>
</reference>
<dbReference type="InterPro" id="IPR006059">
    <property type="entry name" value="SBP"/>
</dbReference>
<evidence type="ECO:0000313" key="6">
    <source>
        <dbReference type="Proteomes" id="UP000409147"/>
    </source>
</evidence>
<dbReference type="PANTHER" id="PTHR43649">
    <property type="entry name" value="ARABINOSE-BINDING PROTEIN-RELATED"/>
    <property type="match status" value="1"/>
</dbReference>
<sequence length="435" mass="47659">MKKAVSIAMALSMMVGLMGVNVNVNASAYEAGSYDGVSITMLNTKSELQDYLVDAAAEWGELTGASLDVYTISDSGSPSQEIAARYAANNAPTLIMGDVQDVADICEEYGADLSNESWAANGGETYGVSVDGKLYSFPFCIEGRGLIYNKTAIEETLGEEWDPSSVTNMDDLAVLLEKLVKNGMEYPVALNMEDYALGGHYLTQVYEEQDSTMETTSKFIDDLKAGNVDLMSNQRFTALMDTFDLLAQYNINKDDPLAADYATNCADLAEGEVAIYFNGNWAWAEISSYIEDGTEIGIMPVMQNETSENEAVNSSICGSATKQVMIDKECNDEQQQAAAKDFLNWLVESEEGQSVLIEQCSLIPAFTNIDKDVTNMLAQSVQNYVKEGKVINVPYSYPGDHWQTVGAYMQKYFAGETDRATFATEIQDYWTGLAK</sequence>
<dbReference type="Proteomes" id="UP000409147">
    <property type="component" value="Unassembled WGS sequence"/>
</dbReference>
<dbReference type="Pfam" id="PF13416">
    <property type="entry name" value="SBP_bac_8"/>
    <property type="match status" value="1"/>
</dbReference>
<gene>
    <name evidence="5" type="ORF">ROSSTS7063_00617</name>
</gene>
<feature type="signal peptide" evidence="4">
    <location>
        <begin position="1"/>
        <end position="26"/>
    </location>
</feature>
<dbReference type="PANTHER" id="PTHR43649:SF34">
    <property type="entry name" value="ABC TRANSPORTER PERIPLASMIC-BINDING PROTEIN YCJN-RELATED"/>
    <property type="match status" value="1"/>
</dbReference>
<evidence type="ECO:0000313" key="5">
    <source>
        <dbReference type="EMBL" id="VUW94550.1"/>
    </source>
</evidence>
<proteinExistence type="inferred from homology"/>
<feature type="chain" id="PRO_5038470266" evidence="4">
    <location>
        <begin position="27"/>
        <end position="435"/>
    </location>
</feature>
<evidence type="ECO:0000256" key="2">
    <source>
        <dbReference type="ARBA" id="ARBA00022448"/>
    </source>
</evidence>
<dbReference type="Gene3D" id="3.40.190.10">
    <property type="entry name" value="Periplasmic binding protein-like II"/>
    <property type="match status" value="2"/>
</dbReference>
<evidence type="ECO:0000256" key="4">
    <source>
        <dbReference type="SAM" id="SignalP"/>
    </source>
</evidence>
<protein>
    <submittedName>
        <fullName evidence="5">Maltose ABC transporter periplasmic protein</fullName>
    </submittedName>
</protein>
<dbReference type="EMBL" id="CABHNB010000009">
    <property type="protein sequence ID" value="VUW94550.1"/>
    <property type="molecule type" value="Genomic_DNA"/>
</dbReference>
<name>A0A564SJF1_9FIRM</name>
<dbReference type="AlphaFoldDB" id="A0A564SJF1"/>
<evidence type="ECO:0000256" key="1">
    <source>
        <dbReference type="ARBA" id="ARBA00008520"/>
    </source>
</evidence>
<comment type="similarity">
    <text evidence="1">Belongs to the bacterial solute-binding protein 1 family.</text>
</comment>
<dbReference type="InterPro" id="IPR050490">
    <property type="entry name" value="Bact_solute-bd_prot1"/>
</dbReference>